<reference evidence="2 3" key="1">
    <citation type="submission" date="2022-06" db="EMBL/GenBank/DDBJ databases">
        <title>Fructobacillus taiwanensis sp. nov., isolated from the honeybee.</title>
        <authorList>
            <person name="Chen Y.-S."/>
            <person name="Wang L.-T."/>
            <person name="Lee Y.-S."/>
            <person name="Chang Y.-C."/>
            <person name="Wu H.-C."/>
            <person name="Liao C.-Y."/>
            <person name="Chen W.-H."/>
            <person name="Deng J.-N."/>
            <person name="Wang Y.-H."/>
        </authorList>
    </citation>
    <scope>NUCLEOTIDE SEQUENCE [LARGE SCALE GENOMIC DNA]</scope>
    <source>
        <strain evidence="2 3">W13</strain>
    </source>
</reference>
<dbReference type="InterPro" id="IPR015655">
    <property type="entry name" value="PP2C"/>
</dbReference>
<evidence type="ECO:0000313" key="3">
    <source>
        <dbReference type="Proteomes" id="UP001523234"/>
    </source>
</evidence>
<keyword evidence="3" id="KW-1185">Reference proteome</keyword>
<dbReference type="Proteomes" id="UP001523234">
    <property type="component" value="Unassembled WGS sequence"/>
</dbReference>
<protein>
    <submittedName>
        <fullName evidence="2">Protein phosphatase 2C domain-containing protein</fullName>
    </submittedName>
</protein>
<gene>
    <name evidence="2" type="ORF">NFX39_03895</name>
</gene>
<dbReference type="EMBL" id="JAMWYK010000003">
    <property type="protein sequence ID" value="MCO0832231.1"/>
    <property type="molecule type" value="Genomic_DNA"/>
</dbReference>
<dbReference type="Pfam" id="PF13672">
    <property type="entry name" value="PP2C_2"/>
    <property type="match status" value="1"/>
</dbReference>
<dbReference type="RefSeq" id="WP_252443195.1">
    <property type="nucleotide sequence ID" value="NZ_JAMWYK010000003.1"/>
</dbReference>
<feature type="domain" description="PPM-type phosphatase" evidence="1">
    <location>
        <begin position="2"/>
        <end position="252"/>
    </location>
</feature>
<dbReference type="InterPro" id="IPR036457">
    <property type="entry name" value="PPM-type-like_dom_sf"/>
</dbReference>
<sequence>MAIAYQSDKGPKRAENQDAVGAFYNKAGEPLVLVADGVASQAGSKRASELVVSTLGHAWEQASFEDEQTVKGWLVHQADLANQAILLAGQKDPEVDRMATTLVLAVCLNGKLLVANAGDSRAYLLHKGKARLLTFDHTLRNELERKSGQVYEESLPDANSLTRYLGVNKTVDLEWTTLVPEKDDWLYLTSDGLSKVLSVDEQVNLIQPGVSRPGNQPTLGSVLDLSDRLAVLAKAALARRVPDNITALLMTDLTNPKQKVIGANEQEVKSRLDWVGQEEQIEKEEVRNKEVDQQGRFD</sequence>
<name>A0ABT0ZQG5_9LACO</name>
<dbReference type="PROSITE" id="PS51746">
    <property type="entry name" value="PPM_2"/>
    <property type="match status" value="1"/>
</dbReference>
<proteinExistence type="predicted"/>
<dbReference type="SMART" id="SM00331">
    <property type="entry name" value="PP2C_SIG"/>
    <property type="match status" value="1"/>
</dbReference>
<dbReference type="PANTHER" id="PTHR47992">
    <property type="entry name" value="PROTEIN PHOSPHATASE"/>
    <property type="match status" value="1"/>
</dbReference>
<dbReference type="CDD" id="cd00143">
    <property type="entry name" value="PP2Cc"/>
    <property type="match status" value="1"/>
</dbReference>
<evidence type="ECO:0000259" key="1">
    <source>
        <dbReference type="PROSITE" id="PS51746"/>
    </source>
</evidence>
<comment type="caution">
    <text evidence="2">The sequence shown here is derived from an EMBL/GenBank/DDBJ whole genome shotgun (WGS) entry which is preliminary data.</text>
</comment>
<evidence type="ECO:0000313" key="2">
    <source>
        <dbReference type="EMBL" id="MCO0832231.1"/>
    </source>
</evidence>
<dbReference type="SMART" id="SM00332">
    <property type="entry name" value="PP2Cc"/>
    <property type="match status" value="1"/>
</dbReference>
<dbReference type="Gene3D" id="3.60.40.10">
    <property type="entry name" value="PPM-type phosphatase domain"/>
    <property type="match status" value="1"/>
</dbReference>
<dbReference type="InterPro" id="IPR001932">
    <property type="entry name" value="PPM-type_phosphatase-like_dom"/>
</dbReference>
<organism evidence="2 3">
    <name type="scientific">Fructobacillus apis</name>
    <dbReference type="NCBI Taxonomy" id="2935017"/>
    <lineage>
        <taxon>Bacteria</taxon>
        <taxon>Bacillati</taxon>
        <taxon>Bacillota</taxon>
        <taxon>Bacilli</taxon>
        <taxon>Lactobacillales</taxon>
        <taxon>Lactobacillaceae</taxon>
        <taxon>Fructobacillus</taxon>
    </lineage>
</organism>
<dbReference type="SUPFAM" id="SSF81606">
    <property type="entry name" value="PP2C-like"/>
    <property type="match status" value="1"/>
</dbReference>
<accession>A0ABT0ZQG5</accession>